<sequence>MPTRPPPPDNFLALVAAIIRDRKQTMNVAFLVVCIAFAAAVVLAPALVIMLQFGPTGAAAVGGVGALATAGAAARRARRRSSRQPVEPPGPAGEIDRP</sequence>
<evidence type="ECO:0000313" key="4">
    <source>
        <dbReference type="Proteomes" id="UP000199622"/>
    </source>
</evidence>
<organism evidence="3 4">
    <name type="scientific">Amycolatopsis tolypomycina</name>
    <dbReference type="NCBI Taxonomy" id="208445"/>
    <lineage>
        <taxon>Bacteria</taxon>
        <taxon>Bacillati</taxon>
        <taxon>Actinomycetota</taxon>
        <taxon>Actinomycetes</taxon>
        <taxon>Pseudonocardiales</taxon>
        <taxon>Pseudonocardiaceae</taxon>
        <taxon>Amycolatopsis</taxon>
    </lineage>
</organism>
<feature type="transmembrane region" description="Helical" evidence="2">
    <location>
        <begin position="57"/>
        <end position="74"/>
    </location>
</feature>
<keyword evidence="4" id="KW-1185">Reference proteome</keyword>
<proteinExistence type="predicted"/>
<protein>
    <submittedName>
        <fullName evidence="3">Uncharacterized protein</fullName>
    </submittedName>
</protein>
<dbReference type="EMBL" id="FNSO01000004">
    <property type="protein sequence ID" value="SEC48198.1"/>
    <property type="molecule type" value="Genomic_DNA"/>
</dbReference>
<dbReference type="Proteomes" id="UP000199622">
    <property type="component" value="Unassembled WGS sequence"/>
</dbReference>
<dbReference type="RefSeq" id="WP_091309349.1">
    <property type="nucleotide sequence ID" value="NZ_FNSO01000004.1"/>
</dbReference>
<feature type="transmembrane region" description="Helical" evidence="2">
    <location>
        <begin position="28"/>
        <end position="51"/>
    </location>
</feature>
<evidence type="ECO:0000256" key="1">
    <source>
        <dbReference type="SAM" id="MobiDB-lite"/>
    </source>
</evidence>
<keyword evidence="2" id="KW-0812">Transmembrane</keyword>
<keyword evidence="2" id="KW-0472">Membrane</keyword>
<dbReference type="AlphaFoldDB" id="A0A1H4SVV3"/>
<accession>A0A1H4SVV3</accession>
<reference evidence="4" key="1">
    <citation type="submission" date="2016-10" db="EMBL/GenBank/DDBJ databases">
        <authorList>
            <person name="Varghese N."/>
            <person name="Submissions S."/>
        </authorList>
    </citation>
    <scope>NUCLEOTIDE SEQUENCE [LARGE SCALE GENOMIC DNA]</scope>
    <source>
        <strain evidence="4">DSM 44544</strain>
    </source>
</reference>
<dbReference type="STRING" id="208445.SAMN04489727_3913"/>
<evidence type="ECO:0000313" key="3">
    <source>
        <dbReference type="EMBL" id="SEC48198.1"/>
    </source>
</evidence>
<feature type="region of interest" description="Disordered" evidence="1">
    <location>
        <begin position="74"/>
        <end position="98"/>
    </location>
</feature>
<evidence type="ECO:0000256" key="2">
    <source>
        <dbReference type="SAM" id="Phobius"/>
    </source>
</evidence>
<gene>
    <name evidence="3" type="ORF">SAMN04489727_3913</name>
</gene>
<keyword evidence="2" id="KW-1133">Transmembrane helix</keyword>
<name>A0A1H4SVV3_9PSEU</name>